<name>A0A0K1EDP1_CHOCO</name>
<sequence>MTKHKAFTHRLGALFCGLTACIGTGPQETYELEPSGVMDASSSHEQAAMSDEDESDPATERGGGSTDSVLYCSGFSGPGSMCHTQCSDDVWYAVGTHPTTPIGACTTIGNWYCVANGMHAIAHCWN</sequence>
<evidence type="ECO:0008006" key="4">
    <source>
        <dbReference type="Google" id="ProtNLM"/>
    </source>
</evidence>
<protein>
    <recommendedName>
        <fullName evidence="4">Lipoprotein</fullName>
    </recommendedName>
</protein>
<gene>
    <name evidence="2" type="ORF">CMC5_031370</name>
</gene>
<dbReference type="KEGG" id="ccro:CMC5_031370"/>
<dbReference type="Proteomes" id="UP000067626">
    <property type="component" value="Chromosome"/>
</dbReference>
<evidence type="ECO:0000313" key="2">
    <source>
        <dbReference type="EMBL" id="AKT38991.1"/>
    </source>
</evidence>
<evidence type="ECO:0000256" key="1">
    <source>
        <dbReference type="SAM" id="MobiDB-lite"/>
    </source>
</evidence>
<dbReference type="EMBL" id="CP012159">
    <property type="protein sequence ID" value="AKT38991.1"/>
    <property type="molecule type" value="Genomic_DNA"/>
</dbReference>
<feature type="region of interest" description="Disordered" evidence="1">
    <location>
        <begin position="32"/>
        <end position="65"/>
    </location>
</feature>
<keyword evidence="3" id="KW-1185">Reference proteome</keyword>
<evidence type="ECO:0000313" key="3">
    <source>
        <dbReference type="Proteomes" id="UP000067626"/>
    </source>
</evidence>
<dbReference type="RefSeq" id="WP_050431152.1">
    <property type="nucleotide sequence ID" value="NZ_CP012159.1"/>
</dbReference>
<organism evidence="2 3">
    <name type="scientific">Chondromyces crocatus</name>
    <dbReference type="NCBI Taxonomy" id="52"/>
    <lineage>
        <taxon>Bacteria</taxon>
        <taxon>Pseudomonadati</taxon>
        <taxon>Myxococcota</taxon>
        <taxon>Polyangia</taxon>
        <taxon>Polyangiales</taxon>
        <taxon>Polyangiaceae</taxon>
        <taxon>Chondromyces</taxon>
    </lineage>
</organism>
<proteinExistence type="predicted"/>
<dbReference type="AlphaFoldDB" id="A0A0K1EDP1"/>
<reference evidence="2 3" key="1">
    <citation type="submission" date="2015-07" db="EMBL/GenBank/DDBJ databases">
        <title>Genome analysis of myxobacterium Chondromyces crocatus Cm c5 reveals a high potential for natural compound synthesis and the genetic basis for the loss of fruiting body formation.</title>
        <authorList>
            <person name="Zaburannyi N."/>
            <person name="Bunk B."/>
            <person name="Maier J."/>
            <person name="Overmann J."/>
            <person name="Mueller R."/>
        </authorList>
    </citation>
    <scope>NUCLEOTIDE SEQUENCE [LARGE SCALE GENOMIC DNA]</scope>
    <source>
        <strain evidence="2 3">Cm c5</strain>
    </source>
</reference>
<accession>A0A0K1EDP1</accession>
<dbReference type="PROSITE" id="PS51257">
    <property type="entry name" value="PROKAR_LIPOPROTEIN"/>
    <property type="match status" value="1"/>
</dbReference>